<name>A0AAD8PV69_9PEZI</name>
<keyword evidence="3" id="KW-1185">Reference proteome</keyword>
<dbReference type="EMBL" id="JAHLJV010000045">
    <property type="protein sequence ID" value="KAK1585304.1"/>
    <property type="molecule type" value="Genomic_DNA"/>
</dbReference>
<proteinExistence type="predicted"/>
<evidence type="ECO:0000256" key="1">
    <source>
        <dbReference type="SAM" id="MobiDB-lite"/>
    </source>
</evidence>
<dbReference type="AlphaFoldDB" id="A0AAD8PV69"/>
<feature type="compositionally biased region" description="Basic and acidic residues" evidence="1">
    <location>
        <begin position="1"/>
        <end position="20"/>
    </location>
</feature>
<gene>
    <name evidence="2" type="ORF">LY79DRAFT_269799</name>
</gene>
<dbReference type="GeneID" id="85436248"/>
<evidence type="ECO:0000313" key="2">
    <source>
        <dbReference type="EMBL" id="KAK1585304.1"/>
    </source>
</evidence>
<reference evidence="2" key="1">
    <citation type="submission" date="2021-06" db="EMBL/GenBank/DDBJ databases">
        <title>Comparative genomics, transcriptomics and evolutionary studies reveal genomic signatures of adaptation to plant cell wall in hemibiotrophic fungi.</title>
        <authorList>
            <consortium name="DOE Joint Genome Institute"/>
            <person name="Baroncelli R."/>
            <person name="Diaz J.F."/>
            <person name="Benocci T."/>
            <person name="Peng M."/>
            <person name="Battaglia E."/>
            <person name="Haridas S."/>
            <person name="Andreopoulos W."/>
            <person name="Labutti K."/>
            <person name="Pangilinan J."/>
            <person name="Floch G.L."/>
            <person name="Makela M.R."/>
            <person name="Henrissat B."/>
            <person name="Grigoriev I.V."/>
            <person name="Crouch J.A."/>
            <person name="De Vries R.P."/>
            <person name="Sukno S.A."/>
            <person name="Thon M.R."/>
        </authorList>
    </citation>
    <scope>NUCLEOTIDE SEQUENCE</scope>
    <source>
        <strain evidence="2">CBS 125086</strain>
    </source>
</reference>
<feature type="region of interest" description="Disordered" evidence="1">
    <location>
        <begin position="118"/>
        <end position="143"/>
    </location>
</feature>
<accession>A0AAD8PV69</accession>
<evidence type="ECO:0000313" key="3">
    <source>
        <dbReference type="Proteomes" id="UP001230504"/>
    </source>
</evidence>
<sequence length="282" mass="30347">MTKPDNVDRVDHTGRPEKTGRGGGADDAEGACGMLGPSLPAEPDEPGQPSAIPGRGFSFSGRRVCHARFLRAKLPKWTTFEPAPELRRVRPPVLGNIEPRFRTSNAVKEQCRPTSFSSLPSSGLWSQGDGYGSHRPGAPREEESTAEIASSCTAVQPQIQPGGVISSHCCDPRGCDGCLDAWRAPLTPCGLIFLGVNVPSLGVQSWATFINSGLCFDAVSPFAVVASRHSGPRRRGIETEHRRGPYRRHIQASQMRKNRAVKIFNFMAVGASQPPGWVAGLL</sequence>
<dbReference type="Proteomes" id="UP001230504">
    <property type="component" value="Unassembled WGS sequence"/>
</dbReference>
<comment type="caution">
    <text evidence="2">The sequence shown here is derived from an EMBL/GenBank/DDBJ whole genome shotgun (WGS) entry which is preliminary data.</text>
</comment>
<organism evidence="2 3">
    <name type="scientific">Colletotrichum navitas</name>
    <dbReference type="NCBI Taxonomy" id="681940"/>
    <lineage>
        <taxon>Eukaryota</taxon>
        <taxon>Fungi</taxon>
        <taxon>Dikarya</taxon>
        <taxon>Ascomycota</taxon>
        <taxon>Pezizomycotina</taxon>
        <taxon>Sordariomycetes</taxon>
        <taxon>Hypocreomycetidae</taxon>
        <taxon>Glomerellales</taxon>
        <taxon>Glomerellaceae</taxon>
        <taxon>Colletotrichum</taxon>
        <taxon>Colletotrichum graminicola species complex</taxon>
    </lineage>
</organism>
<protein>
    <submittedName>
        <fullName evidence="2">Uncharacterized protein</fullName>
    </submittedName>
</protein>
<feature type="region of interest" description="Disordered" evidence="1">
    <location>
        <begin position="1"/>
        <end position="53"/>
    </location>
</feature>
<dbReference type="RefSeq" id="XP_060412330.1">
    <property type="nucleotide sequence ID" value="XM_060552008.1"/>
</dbReference>